<reference evidence="1" key="1">
    <citation type="submission" date="2016-03" db="EMBL/GenBank/DDBJ databases">
        <authorList>
            <person name="Ploux O."/>
        </authorList>
    </citation>
    <scope>NUCLEOTIDE SEQUENCE</scope>
    <source>
        <strain evidence="1">UC10</strain>
    </source>
</reference>
<evidence type="ECO:0000313" key="1">
    <source>
        <dbReference type="EMBL" id="SBV34927.1"/>
    </source>
</evidence>
<dbReference type="EMBL" id="LT598653">
    <property type="protein sequence ID" value="SBV34927.1"/>
    <property type="molecule type" value="Genomic_DNA"/>
</dbReference>
<dbReference type="GO" id="GO:0016740">
    <property type="term" value="F:transferase activity"/>
    <property type="evidence" value="ECO:0007669"/>
    <property type="project" value="UniProtKB-KW"/>
</dbReference>
<dbReference type="KEGG" id="sphu:SPPYR_3812"/>
<keyword evidence="1" id="KW-0808">Transferase</keyword>
<gene>
    <name evidence="1" type="ORF">SPPYR_3812</name>
</gene>
<dbReference type="SUPFAM" id="SSF55729">
    <property type="entry name" value="Acyl-CoA N-acyltransferases (Nat)"/>
    <property type="match status" value="1"/>
</dbReference>
<proteinExistence type="predicted"/>
<dbReference type="AlphaFoldDB" id="A0A1Y5Q575"/>
<dbReference type="InterPro" id="IPR016181">
    <property type="entry name" value="Acyl_CoA_acyltransferase"/>
</dbReference>
<accession>A0A1Y5Q575</accession>
<protein>
    <submittedName>
        <fullName evidence="1">Putative acetyltransferase</fullName>
    </submittedName>
</protein>
<organism evidence="1">
    <name type="scientific">uncultured Sphingopyxis sp</name>
    <dbReference type="NCBI Taxonomy" id="310581"/>
    <lineage>
        <taxon>Bacteria</taxon>
        <taxon>Pseudomonadati</taxon>
        <taxon>Pseudomonadota</taxon>
        <taxon>Alphaproteobacteria</taxon>
        <taxon>Sphingomonadales</taxon>
        <taxon>Sphingomonadaceae</taxon>
        <taxon>Sphingopyxis</taxon>
        <taxon>environmental samples</taxon>
    </lineage>
</organism>
<sequence>MEAAIAVIDADGRPAYLESSNPRNIPLYRRFGFESIGEIRTRTSPVLTPMLRPGRG</sequence>
<dbReference type="Gene3D" id="3.40.630.30">
    <property type="match status" value="1"/>
</dbReference>
<name>A0A1Y5Q575_9SPHN</name>